<proteinExistence type="predicted"/>
<organism evidence="1 2">
    <name type="scientific">Kaistella flava</name>
    <name type="common">ex Peng et al. 2021</name>
    <dbReference type="NCBI Taxonomy" id="2038776"/>
    <lineage>
        <taxon>Bacteria</taxon>
        <taxon>Pseudomonadati</taxon>
        <taxon>Bacteroidota</taxon>
        <taxon>Flavobacteriia</taxon>
        <taxon>Flavobacteriales</taxon>
        <taxon>Weeksellaceae</taxon>
        <taxon>Chryseobacterium group</taxon>
        <taxon>Kaistella</taxon>
    </lineage>
</organism>
<reference evidence="1 2" key="1">
    <citation type="submission" date="2019-05" db="EMBL/GenBank/DDBJ databases">
        <title>Chryseobacterium sp. isolated from King George Island, maritime Antarctica.</title>
        <authorList>
            <person name="Peng X."/>
        </authorList>
    </citation>
    <scope>NUCLEOTIDE SEQUENCE [LARGE SCALE GENOMIC DNA]</scope>
    <source>
        <strain evidence="1 2">7-3A</strain>
    </source>
</reference>
<gene>
    <name evidence="1" type="ORF">Q73A0000_08540</name>
</gene>
<dbReference type="Proteomes" id="UP000594195">
    <property type="component" value="Chromosome"/>
</dbReference>
<dbReference type="Gene3D" id="2.60.120.370">
    <property type="entry name" value="YhcH/YjgK/YiaL"/>
    <property type="match status" value="1"/>
</dbReference>
<keyword evidence="2" id="KW-1185">Reference proteome</keyword>
<name>A0A7M2Y8I8_9FLAO</name>
<evidence type="ECO:0000313" key="2">
    <source>
        <dbReference type="Proteomes" id="UP000594195"/>
    </source>
</evidence>
<dbReference type="PANTHER" id="PTHR34986">
    <property type="entry name" value="EVOLVED BETA-GALACTOSIDASE SUBUNIT BETA"/>
    <property type="match status" value="1"/>
</dbReference>
<dbReference type="RefSeq" id="WP_193810576.1">
    <property type="nucleotide sequence ID" value="NZ_CP040442.1"/>
</dbReference>
<dbReference type="EMBL" id="CP040442">
    <property type="protein sequence ID" value="QOW10410.1"/>
    <property type="molecule type" value="Genomic_DNA"/>
</dbReference>
<dbReference type="NCBIfam" id="TIGR00022">
    <property type="entry name" value="YhcH/YjgK/YiaL family protein"/>
    <property type="match status" value="1"/>
</dbReference>
<dbReference type="KEGG" id="kfa:Q73A0000_08540"/>
<dbReference type="SUPFAM" id="SSF51197">
    <property type="entry name" value="Clavaminate synthase-like"/>
    <property type="match status" value="1"/>
</dbReference>
<protein>
    <submittedName>
        <fullName evidence="1">DUF386 domain-containing protein</fullName>
    </submittedName>
</protein>
<dbReference type="Pfam" id="PF04074">
    <property type="entry name" value="DUF386"/>
    <property type="match status" value="1"/>
</dbReference>
<dbReference type="PANTHER" id="PTHR34986:SF1">
    <property type="entry name" value="PROTEIN YIAL"/>
    <property type="match status" value="1"/>
</dbReference>
<dbReference type="GO" id="GO:0005829">
    <property type="term" value="C:cytosol"/>
    <property type="evidence" value="ECO:0007669"/>
    <property type="project" value="TreeGrafter"/>
</dbReference>
<dbReference type="AlphaFoldDB" id="A0A7M2Y8I8"/>
<dbReference type="InterPro" id="IPR037012">
    <property type="entry name" value="NanQ/TabA/YiaL_sf"/>
</dbReference>
<dbReference type="InterPro" id="IPR004375">
    <property type="entry name" value="NanQ/TabA/YiaL"/>
</dbReference>
<evidence type="ECO:0000313" key="1">
    <source>
        <dbReference type="EMBL" id="QOW10410.1"/>
    </source>
</evidence>
<sequence length="151" mass="17203">MIIDTLTNAQKYASLHPLFAEAFAYLKKNNLAKLPDGTIEISEGLKVIISNKAGKSKQTSLEKFECHQKNIDIQVCVKGTETIGWKPLENCKSPKGEYNPEKDVQFFLDEPETFFQLHANQFVIFYPEDVHAPMIGKDDELIKKIVFKVKI</sequence>
<accession>A0A7M2Y8I8</accession>